<dbReference type="AlphaFoldDB" id="A0A2R6X6D0"/>
<organism evidence="1 2">
    <name type="scientific">Marchantia polymorpha</name>
    <name type="common">Common liverwort</name>
    <name type="synonym">Marchantia aquatica</name>
    <dbReference type="NCBI Taxonomy" id="3197"/>
    <lineage>
        <taxon>Eukaryota</taxon>
        <taxon>Viridiplantae</taxon>
        <taxon>Streptophyta</taxon>
        <taxon>Embryophyta</taxon>
        <taxon>Marchantiophyta</taxon>
        <taxon>Marchantiopsida</taxon>
        <taxon>Marchantiidae</taxon>
        <taxon>Marchantiales</taxon>
        <taxon>Marchantiaceae</taxon>
        <taxon>Marchantia</taxon>
    </lineage>
</organism>
<protein>
    <submittedName>
        <fullName evidence="1">Uncharacterized protein</fullName>
    </submittedName>
</protein>
<sequence>MLLQYQPASTRLLLVKWEGDFSHASFSRATHSMRRALCNCSSNSESVESLVRSTFEAIYLSSNLQNPSSSFIAPLSETSGGRRSVLLFVETFRGRTASWTWTQDHSLTSRLKHKPSNSSA</sequence>
<name>A0A2R6X6D0_MARPO</name>
<dbReference type="EMBL" id="KZ772705">
    <property type="protein sequence ID" value="PTQ41662.1"/>
    <property type="molecule type" value="Genomic_DNA"/>
</dbReference>
<evidence type="ECO:0000313" key="1">
    <source>
        <dbReference type="EMBL" id="PTQ41662.1"/>
    </source>
</evidence>
<gene>
    <name evidence="1" type="ORF">MARPO_0033s0072</name>
</gene>
<accession>A0A2R6X6D0</accession>
<proteinExistence type="predicted"/>
<dbReference type="Proteomes" id="UP000244005">
    <property type="component" value="Unassembled WGS sequence"/>
</dbReference>
<keyword evidence="2" id="KW-1185">Reference proteome</keyword>
<reference evidence="2" key="1">
    <citation type="journal article" date="2017" name="Cell">
        <title>Insights into land plant evolution garnered from the Marchantia polymorpha genome.</title>
        <authorList>
            <person name="Bowman J.L."/>
            <person name="Kohchi T."/>
            <person name="Yamato K.T."/>
            <person name="Jenkins J."/>
            <person name="Shu S."/>
            <person name="Ishizaki K."/>
            <person name="Yamaoka S."/>
            <person name="Nishihama R."/>
            <person name="Nakamura Y."/>
            <person name="Berger F."/>
            <person name="Adam C."/>
            <person name="Aki S.S."/>
            <person name="Althoff F."/>
            <person name="Araki T."/>
            <person name="Arteaga-Vazquez M.A."/>
            <person name="Balasubrmanian S."/>
            <person name="Barry K."/>
            <person name="Bauer D."/>
            <person name="Boehm C.R."/>
            <person name="Briginshaw L."/>
            <person name="Caballero-Perez J."/>
            <person name="Catarino B."/>
            <person name="Chen F."/>
            <person name="Chiyoda S."/>
            <person name="Chovatia M."/>
            <person name="Davies K.M."/>
            <person name="Delmans M."/>
            <person name="Demura T."/>
            <person name="Dierschke T."/>
            <person name="Dolan L."/>
            <person name="Dorantes-Acosta A.E."/>
            <person name="Eklund D.M."/>
            <person name="Florent S.N."/>
            <person name="Flores-Sandoval E."/>
            <person name="Fujiyama A."/>
            <person name="Fukuzawa H."/>
            <person name="Galik B."/>
            <person name="Grimanelli D."/>
            <person name="Grimwood J."/>
            <person name="Grossniklaus U."/>
            <person name="Hamada T."/>
            <person name="Haseloff J."/>
            <person name="Hetherington A.J."/>
            <person name="Higo A."/>
            <person name="Hirakawa Y."/>
            <person name="Hundley H.N."/>
            <person name="Ikeda Y."/>
            <person name="Inoue K."/>
            <person name="Inoue S.I."/>
            <person name="Ishida S."/>
            <person name="Jia Q."/>
            <person name="Kakita M."/>
            <person name="Kanazawa T."/>
            <person name="Kawai Y."/>
            <person name="Kawashima T."/>
            <person name="Kennedy M."/>
            <person name="Kinose K."/>
            <person name="Kinoshita T."/>
            <person name="Kohara Y."/>
            <person name="Koide E."/>
            <person name="Komatsu K."/>
            <person name="Kopischke S."/>
            <person name="Kubo M."/>
            <person name="Kyozuka J."/>
            <person name="Lagercrantz U."/>
            <person name="Lin S.S."/>
            <person name="Lindquist E."/>
            <person name="Lipzen A.M."/>
            <person name="Lu C.W."/>
            <person name="De Luna E."/>
            <person name="Martienssen R.A."/>
            <person name="Minamino N."/>
            <person name="Mizutani M."/>
            <person name="Mizutani M."/>
            <person name="Mochizuki N."/>
            <person name="Monte I."/>
            <person name="Mosher R."/>
            <person name="Nagasaki H."/>
            <person name="Nakagami H."/>
            <person name="Naramoto S."/>
            <person name="Nishitani K."/>
            <person name="Ohtani M."/>
            <person name="Okamoto T."/>
            <person name="Okumura M."/>
            <person name="Phillips J."/>
            <person name="Pollak B."/>
            <person name="Reinders A."/>
            <person name="Rovekamp M."/>
            <person name="Sano R."/>
            <person name="Sawa S."/>
            <person name="Schmid M.W."/>
            <person name="Shirakawa M."/>
            <person name="Solano R."/>
            <person name="Spunde A."/>
            <person name="Suetsugu N."/>
            <person name="Sugano S."/>
            <person name="Sugiyama A."/>
            <person name="Sun R."/>
            <person name="Suzuki Y."/>
            <person name="Takenaka M."/>
            <person name="Takezawa D."/>
            <person name="Tomogane H."/>
            <person name="Tsuzuki M."/>
            <person name="Ueda T."/>
            <person name="Umeda M."/>
            <person name="Ward J.M."/>
            <person name="Watanabe Y."/>
            <person name="Yazaki K."/>
            <person name="Yokoyama R."/>
            <person name="Yoshitake Y."/>
            <person name="Yotsui I."/>
            <person name="Zachgo S."/>
            <person name="Schmutz J."/>
        </authorList>
    </citation>
    <scope>NUCLEOTIDE SEQUENCE [LARGE SCALE GENOMIC DNA]</scope>
    <source>
        <strain evidence="2">Tak-1</strain>
    </source>
</reference>
<evidence type="ECO:0000313" key="2">
    <source>
        <dbReference type="Proteomes" id="UP000244005"/>
    </source>
</evidence>